<keyword evidence="2" id="KW-1185">Reference proteome</keyword>
<sequence>MNLKPVIFFKEVAMGENVCDNQFVLDQGITIVQEGIAAATAN</sequence>
<gene>
    <name evidence="1" type="ORF">FHS18_000373</name>
</gene>
<protein>
    <submittedName>
        <fullName evidence="1">Uncharacterized protein</fullName>
    </submittedName>
</protein>
<dbReference type="Proteomes" id="UP000570361">
    <property type="component" value="Unassembled WGS sequence"/>
</dbReference>
<dbReference type="EMBL" id="JACHXK010000001">
    <property type="protein sequence ID" value="MBB3108345.1"/>
    <property type="molecule type" value="Genomic_DNA"/>
</dbReference>
<evidence type="ECO:0000313" key="1">
    <source>
        <dbReference type="EMBL" id="MBB3108345.1"/>
    </source>
</evidence>
<evidence type="ECO:0000313" key="2">
    <source>
        <dbReference type="Proteomes" id="UP000570361"/>
    </source>
</evidence>
<name>A0A7W5AT77_9BACL</name>
<organism evidence="1 2">
    <name type="scientific">Paenibacillus phyllosphaerae</name>
    <dbReference type="NCBI Taxonomy" id="274593"/>
    <lineage>
        <taxon>Bacteria</taxon>
        <taxon>Bacillati</taxon>
        <taxon>Bacillota</taxon>
        <taxon>Bacilli</taxon>
        <taxon>Bacillales</taxon>
        <taxon>Paenibacillaceae</taxon>
        <taxon>Paenibacillus</taxon>
    </lineage>
</organism>
<accession>A0A7W5AT77</accession>
<comment type="caution">
    <text evidence="1">The sequence shown here is derived from an EMBL/GenBank/DDBJ whole genome shotgun (WGS) entry which is preliminary data.</text>
</comment>
<proteinExistence type="predicted"/>
<dbReference type="AlphaFoldDB" id="A0A7W5AT77"/>
<reference evidence="1 2" key="1">
    <citation type="submission" date="2020-08" db="EMBL/GenBank/DDBJ databases">
        <title>Genomic Encyclopedia of Type Strains, Phase III (KMG-III): the genomes of soil and plant-associated and newly described type strains.</title>
        <authorList>
            <person name="Whitman W."/>
        </authorList>
    </citation>
    <scope>NUCLEOTIDE SEQUENCE [LARGE SCALE GENOMIC DNA]</scope>
    <source>
        <strain evidence="1 2">CECT 5862</strain>
    </source>
</reference>